<reference evidence="2 3" key="1">
    <citation type="submission" date="2023-04" db="EMBL/GenBank/DDBJ databases">
        <title>Fusibacter bizertensis strain WBS, isolated from littoral bottom sediments of the Arctic seas - biochemical and genomic analysis.</title>
        <authorList>
            <person name="Brioukhanov A.L."/>
        </authorList>
    </citation>
    <scope>NUCLEOTIDE SEQUENCE [LARGE SCALE GENOMIC DNA]</scope>
    <source>
        <strain evidence="2 3">WBS</strain>
    </source>
</reference>
<evidence type="ECO:0000313" key="2">
    <source>
        <dbReference type="EMBL" id="MDH8676787.1"/>
    </source>
</evidence>
<keyword evidence="1" id="KW-0472">Membrane</keyword>
<dbReference type="EMBL" id="JARYZI010000001">
    <property type="protein sequence ID" value="MDH8676787.1"/>
    <property type="molecule type" value="Genomic_DNA"/>
</dbReference>
<evidence type="ECO:0000313" key="3">
    <source>
        <dbReference type="Proteomes" id="UP001158045"/>
    </source>
</evidence>
<proteinExistence type="predicted"/>
<feature type="transmembrane region" description="Helical" evidence="1">
    <location>
        <begin position="34"/>
        <end position="53"/>
    </location>
</feature>
<evidence type="ECO:0000256" key="1">
    <source>
        <dbReference type="SAM" id="Phobius"/>
    </source>
</evidence>
<sequence>MKHLFWGLAVLFFGWMFTFIGSKMMTSSYVGDRPLFAIALAIIFVGGVIAVGLSKLIEEIMIK</sequence>
<accession>A0ABT6N8P2</accession>
<dbReference type="Proteomes" id="UP001158045">
    <property type="component" value="Unassembled WGS sequence"/>
</dbReference>
<dbReference type="RefSeq" id="WP_281092586.1">
    <property type="nucleotide sequence ID" value="NZ_JARYZI010000001.1"/>
</dbReference>
<keyword evidence="1" id="KW-1133">Transmembrane helix</keyword>
<comment type="caution">
    <text evidence="2">The sequence shown here is derived from an EMBL/GenBank/DDBJ whole genome shotgun (WGS) entry which is preliminary data.</text>
</comment>
<gene>
    <name evidence="2" type="ORF">QE109_01445</name>
</gene>
<protein>
    <submittedName>
        <fullName evidence="2">Uncharacterized protein</fullName>
    </submittedName>
</protein>
<name>A0ABT6N8P2_9FIRM</name>
<keyword evidence="3" id="KW-1185">Reference proteome</keyword>
<organism evidence="2 3">
    <name type="scientific">Fusibacter bizertensis</name>
    <dbReference type="NCBI Taxonomy" id="1488331"/>
    <lineage>
        <taxon>Bacteria</taxon>
        <taxon>Bacillati</taxon>
        <taxon>Bacillota</taxon>
        <taxon>Clostridia</taxon>
        <taxon>Eubacteriales</taxon>
        <taxon>Eubacteriales Family XII. Incertae Sedis</taxon>
        <taxon>Fusibacter</taxon>
    </lineage>
</organism>
<feature type="transmembrane region" description="Helical" evidence="1">
    <location>
        <begin position="5"/>
        <end position="22"/>
    </location>
</feature>
<keyword evidence="1" id="KW-0812">Transmembrane</keyword>